<dbReference type="InterPro" id="IPR000210">
    <property type="entry name" value="BTB/POZ_dom"/>
</dbReference>
<dbReference type="EMBL" id="JBJQND010000017">
    <property type="protein sequence ID" value="KAL3842137.1"/>
    <property type="molecule type" value="Genomic_DNA"/>
</dbReference>
<reference evidence="2 3" key="1">
    <citation type="submission" date="2024-11" db="EMBL/GenBank/DDBJ databases">
        <title>Chromosome-level genome assembly of the freshwater bivalve Anodonta woodiana.</title>
        <authorList>
            <person name="Chen X."/>
        </authorList>
    </citation>
    <scope>NUCLEOTIDE SEQUENCE [LARGE SCALE GENOMIC DNA]</scope>
    <source>
        <strain evidence="2">MN2024</strain>
        <tissue evidence="2">Gills</tissue>
    </source>
</reference>
<organism evidence="2 3">
    <name type="scientific">Sinanodonta woodiana</name>
    <name type="common">Chinese pond mussel</name>
    <name type="synonym">Anodonta woodiana</name>
    <dbReference type="NCBI Taxonomy" id="1069815"/>
    <lineage>
        <taxon>Eukaryota</taxon>
        <taxon>Metazoa</taxon>
        <taxon>Spiralia</taxon>
        <taxon>Lophotrochozoa</taxon>
        <taxon>Mollusca</taxon>
        <taxon>Bivalvia</taxon>
        <taxon>Autobranchia</taxon>
        <taxon>Heteroconchia</taxon>
        <taxon>Palaeoheterodonta</taxon>
        <taxon>Unionida</taxon>
        <taxon>Unionoidea</taxon>
        <taxon>Unionidae</taxon>
        <taxon>Unioninae</taxon>
        <taxon>Sinanodonta</taxon>
    </lineage>
</organism>
<evidence type="ECO:0000313" key="3">
    <source>
        <dbReference type="Proteomes" id="UP001634394"/>
    </source>
</evidence>
<dbReference type="PANTHER" id="PTHR24410">
    <property type="entry name" value="HL07962P-RELATED"/>
    <property type="match status" value="1"/>
</dbReference>
<name>A0ABD3U144_SINWO</name>
<feature type="domain" description="BTB" evidence="1">
    <location>
        <begin position="28"/>
        <end position="95"/>
    </location>
</feature>
<protein>
    <recommendedName>
        <fullName evidence="1">BTB domain-containing protein</fullName>
    </recommendedName>
</protein>
<sequence length="756" mass="84807">MEKVFVNTDHRPQLVSQLSSLWRCKKYCDAVIHQGSSTFELHKIVLFASCPNALKQLMHTEDNNVFDFYLTEEFEDLSVNAFLSYLYDGTIQLNQDNVEGLERIAKKLKLLPLLRFCKEFWNMLEGQAGFQRQILLVHDQRDADLQSLFKPVARENLHTPDSTTNIVTISEANHEERGQASSTMVTPSKGTSSLKRTLELTDIQIKIEPEEMEDDVLYLGPGSSNGGILTHAELTASASKSTRFPAGGPAKVSVSRTETAPNPAFLRQDNLEVVSQALKTHPSGQSVKVEDIQDVSDSGMDRDTFGIESLGSASLDELAGISDTVHLNAFDTSYRTVKRRRTNNHYSPEIRAEIGKYALEHGNTKAAKKYSKELNMSVGESTVRSFKKQYLDILKNSKGEITELIKARRGRPLVLSDLNQEVADHIYRIKEAGGVITLDIVIETAQRVAKRHNLDRLHIVKMNKSWATSFLKGLGFVNIGEKSSEVKTVPFQEFESHKQNFVSLVKAVAQEKRIPKELTINFHQVCLNMIPVSNWAHAADNERFDGAYKVSLLIATSASGTFLPPQVIYDNQAKQECSVDFPDTWDVLSTENHQPTEDSMIQYINKILIPYTKKTKTNLEFSDTKRAMAVFHIHPQVCSEKVLVTLETARIDHVFVPNNFLEELQPVSLSVVSPIQAGLKESFMNWYSNEVAAQLLHSGHGSVGQGNKTDMSIDLSIRTLKPLHAEWLVKVIQNLDNVKDLILSGWRISGTLDVLE</sequence>
<dbReference type="SUPFAM" id="SSF54695">
    <property type="entry name" value="POZ domain"/>
    <property type="match status" value="1"/>
</dbReference>
<proteinExistence type="predicted"/>
<dbReference type="InterPro" id="IPR011333">
    <property type="entry name" value="SKP1/BTB/POZ_sf"/>
</dbReference>
<keyword evidence="3" id="KW-1185">Reference proteome</keyword>
<comment type="caution">
    <text evidence="2">The sequence shown here is derived from an EMBL/GenBank/DDBJ whole genome shotgun (WGS) entry which is preliminary data.</text>
</comment>
<dbReference type="Proteomes" id="UP001634394">
    <property type="component" value="Unassembled WGS sequence"/>
</dbReference>
<dbReference type="PROSITE" id="PS50097">
    <property type="entry name" value="BTB"/>
    <property type="match status" value="1"/>
</dbReference>
<gene>
    <name evidence="2" type="ORF">ACJMK2_020185</name>
</gene>
<evidence type="ECO:0000259" key="1">
    <source>
        <dbReference type="PROSITE" id="PS50097"/>
    </source>
</evidence>
<dbReference type="CDD" id="cd18186">
    <property type="entry name" value="BTB_POZ_ZBTB_KLHL-like"/>
    <property type="match status" value="1"/>
</dbReference>
<dbReference type="InterPro" id="IPR051481">
    <property type="entry name" value="BTB-POZ/Galectin-3-binding"/>
</dbReference>
<dbReference type="Pfam" id="PF00651">
    <property type="entry name" value="BTB"/>
    <property type="match status" value="1"/>
</dbReference>
<dbReference type="AlphaFoldDB" id="A0ABD3U144"/>
<dbReference type="SMART" id="SM00225">
    <property type="entry name" value="BTB"/>
    <property type="match status" value="1"/>
</dbReference>
<evidence type="ECO:0000313" key="2">
    <source>
        <dbReference type="EMBL" id="KAL3842137.1"/>
    </source>
</evidence>
<dbReference type="Gene3D" id="3.30.710.10">
    <property type="entry name" value="Potassium Channel Kv1.1, Chain A"/>
    <property type="match status" value="1"/>
</dbReference>
<accession>A0ABD3U144</accession>
<dbReference type="PANTHER" id="PTHR24410:SF23">
    <property type="entry name" value="BTB DOMAIN-CONTAINING PROTEIN-RELATED"/>
    <property type="match status" value="1"/>
</dbReference>